<name>A0A9W8C5W5_TRIRA</name>
<feature type="region of interest" description="Disordered" evidence="1">
    <location>
        <begin position="54"/>
        <end position="86"/>
    </location>
</feature>
<proteinExistence type="predicted"/>
<dbReference type="AlphaFoldDB" id="A0A9W8C5W5"/>
<reference evidence="2" key="1">
    <citation type="submission" date="2021-02" db="EMBL/GenBank/DDBJ databases">
        <title>Comparative genomics reveals that relaxation of natural selection precedes convergent phenotypic evolution of cavefish.</title>
        <authorList>
            <person name="Peng Z."/>
        </authorList>
    </citation>
    <scope>NUCLEOTIDE SEQUENCE</scope>
    <source>
        <tissue evidence="2">Muscle</tissue>
    </source>
</reference>
<sequence>MADKLEKQSVRPLKSAGKSMGRICKPLTVPRTLFEVIMKTVQIKGFDNSECPPKLSPCNRTEPSVQHSSHPSSTRQNATPHSHIHRLSGDRKWLESKYGIRVFNLNSTNITEEISITFTVPSLPLVYGATQRLSQTNRLVQSSLDHFQNPRVPSGPVSEEQPTNGPFSVDSRWGGPASHSEELLVSPDTEIESAFICHPSVDYNEPSCALNHEITHTYRKEMSDSLVTENCRLY</sequence>
<protein>
    <submittedName>
        <fullName evidence="2">Uncharacterized protein</fullName>
    </submittedName>
</protein>
<comment type="caution">
    <text evidence="2">The sequence shown here is derived from an EMBL/GenBank/DDBJ whole genome shotgun (WGS) entry which is preliminary data.</text>
</comment>
<keyword evidence="3" id="KW-1185">Reference proteome</keyword>
<dbReference type="Proteomes" id="UP001059041">
    <property type="component" value="Linkage Group LG7"/>
</dbReference>
<feature type="region of interest" description="Disordered" evidence="1">
    <location>
        <begin position="146"/>
        <end position="180"/>
    </location>
</feature>
<dbReference type="EMBL" id="JAFHDT010000007">
    <property type="protein sequence ID" value="KAI7808225.1"/>
    <property type="molecule type" value="Genomic_DNA"/>
</dbReference>
<gene>
    <name evidence="2" type="ORF">IRJ41_025992</name>
</gene>
<organism evidence="2 3">
    <name type="scientific">Triplophysa rosa</name>
    <name type="common">Cave loach</name>
    <dbReference type="NCBI Taxonomy" id="992332"/>
    <lineage>
        <taxon>Eukaryota</taxon>
        <taxon>Metazoa</taxon>
        <taxon>Chordata</taxon>
        <taxon>Craniata</taxon>
        <taxon>Vertebrata</taxon>
        <taxon>Euteleostomi</taxon>
        <taxon>Actinopterygii</taxon>
        <taxon>Neopterygii</taxon>
        <taxon>Teleostei</taxon>
        <taxon>Ostariophysi</taxon>
        <taxon>Cypriniformes</taxon>
        <taxon>Nemacheilidae</taxon>
        <taxon>Triplophysa</taxon>
    </lineage>
</organism>
<evidence type="ECO:0000313" key="3">
    <source>
        <dbReference type="Proteomes" id="UP001059041"/>
    </source>
</evidence>
<evidence type="ECO:0000256" key="1">
    <source>
        <dbReference type="SAM" id="MobiDB-lite"/>
    </source>
</evidence>
<feature type="compositionally biased region" description="Polar residues" evidence="1">
    <location>
        <begin position="58"/>
        <end position="80"/>
    </location>
</feature>
<evidence type="ECO:0000313" key="2">
    <source>
        <dbReference type="EMBL" id="KAI7808225.1"/>
    </source>
</evidence>
<accession>A0A9W8C5W5</accession>